<protein>
    <recommendedName>
        <fullName evidence="8">RZ-type domain-containing protein</fullName>
    </recommendedName>
</protein>
<evidence type="ECO:0000256" key="5">
    <source>
        <dbReference type="ARBA" id="ARBA00022833"/>
    </source>
</evidence>
<keyword evidence="5" id="KW-0862">Zinc</keyword>
<dbReference type="EMBL" id="KQ964467">
    <property type="protein sequence ID" value="KXN71787.1"/>
    <property type="molecule type" value="Genomic_DNA"/>
</dbReference>
<keyword evidence="4" id="KW-0863">Zinc-finger</keyword>
<evidence type="ECO:0000259" key="8">
    <source>
        <dbReference type="PROSITE" id="PS51981"/>
    </source>
</evidence>
<dbReference type="STRING" id="796925.A0A137P9V5"/>
<evidence type="ECO:0000313" key="10">
    <source>
        <dbReference type="Proteomes" id="UP000070444"/>
    </source>
</evidence>
<keyword evidence="6" id="KW-0391">Immunity</keyword>
<dbReference type="InterPro" id="IPR046439">
    <property type="entry name" value="ZF_RZ_dom"/>
</dbReference>
<dbReference type="Pfam" id="PF20173">
    <property type="entry name" value="ZnF_RZ-type"/>
    <property type="match status" value="1"/>
</dbReference>
<evidence type="ECO:0000313" key="9">
    <source>
        <dbReference type="EMBL" id="KXN71787.1"/>
    </source>
</evidence>
<dbReference type="Proteomes" id="UP000070444">
    <property type="component" value="Unassembled WGS sequence"/>
</dbReference>
<evidence type="ECO:0000256" key="2">
    <source>
        <dbReference type="ARBA" id="ARBA00022490"/>
    </source>
</evidence>
<dbReference type="GO" id="GO:0008270">
    <property type="term" value="F:zinc ion binding"/>
    <property type="evidence" value="ECO:0007669"/>
    <property type="project" value="UniProtKB-KW"/>
</dbReference>
<evidence type="ECO:0000256" key="6">
    <source>
        <dbReference type="ARBA" id="ARBA00022859"/>
    </source>
</evidence>
<organism evidence="9 10">
    <name type="scientific">Conidiobolus coronatus (strain ATCC 28846 / CBS 209.66 / NRRL 28638)</name>
    <name type="common">Delacroixia coronata</name>
    <dbReference type="NCBI Taxonomy" id="796925"/>
    <lineage>
        <taxon>Eukaryota</taxon>
        <taxon>Fungi</taxon>
        <taxon>Fungi incertae sedis</taxon>
        <taxon>Zoopagomycota</taxon>
        <taxon>Entomophthoromycotina</taxon>
        <taxon>Entomophthoromycetes</taxon>
        <taxon>Entomophthorales</taxon>
        <taxon>Ancylistaceae</taxon>
        <taxon>Conidiobolus</taxon>
    </lineage>
</organism>
<name>A0A137P9V5_CONC2</name>
<gene>
    <name evidence="9" type="ORF">CONCODRAFT_69576</name>
</gene>
<keyword evidence="2" id="KW-0963">Cytoplasm</keyword>
<feature type="domain" description="RZ-type" evidence="8">
    <location>
        <begin position="23"/>
        <end position="94"/>
    </location>
</feature>
<sequence length="114" mass="12781">MKKSTNQVTVIEDDDNWIDGTPITQEEINSIAKAIANDFKGSGHCYTCPNGHTYFIEACGTPMIISECFSCGEKIGGKEILVKNNAFNSEMDQLVNKYQEKRGEENNVEEVKRK</sequence>
<keyword evidence="7" id="KW-0175">Coiled coil</keyword>
<evidence type="ECO:0000256" key="1">
    <source>
        <dbReference type="ARBA" id="ARBA00004496"/>
    </source>
</evidence>
<evidence type="ECO:0000256" key="4">
    <source>
        <dbReference type="ARBA" id="ARBA00022771"/>
    </source>
</evidence>
<dbReference type="AlphaFoldDB" id="A0A137P9V5"/>
<feature type="coiled-coil region" evidence="7">
    <location>
        <begin position="84"/>
        <end position="114"/>
    </location>
</feature>
<proteinExistence type="predicted"/>
<dbReference type="GO" id="GO:0002376">
    <property type="term" value="P:immune system process"/>
    <property type="evidence" value="ECO:0007669"/>
    <property type="project" value="UniProtKB-KW"/>
</dbReference>
<dbReference type="GO" id="GO:0005737">
    <property type="term" value="C:cytoplasm"/>
    <property type="evidence" value="ECO:0007669"/>
    <property type="project" value="UniProtKB-SubCell"/>
</dbReference>
<accession>A0A137P9V5</accession>
<dbReference type="PROSITE" id="PS51981">
    <property type="entry name" value="ZF_RZ"/>
    <property type="match status" value="1"/>
</dbReference>
<keyword evidence="10" id="KW-1185">Reference proteome</keyword>
<dbReference type="OrthoDB" id="2423195at2759"/>
<comment type="subcellular location">
    <subcellularLocation>
        <location evidence="1">Cytoplasm</location>
    </subcellularLocation>
</comment>
<evidence type="ECO:0000256" key="7">
    <source>
        <dbReference type="SAM" id="Coils"/>
    </source>
</evidence>
<evidence type="ECO:0000256" key="3">
    <source>
        <dbReference type="ARBA" id="ARBA00022723"/>
    </source>
</evidence>
<keyword evidence="3" id="KW-0479">Metal-binding</keyword>
<reference evidence="9 10" key="1">
    <citation type="journal article" date="2015" name="Genome Biol. Evol.">
        <title>Phylogenomic analyses indicate that early fungi evolved digesting cell walls of algal ancestors of land plants.</title>
        <authorList>
            <person name="Chang Y."/>
            <person name="Wang S."/>
            <person name="Sekimoto S."/>
            <person name="Aerts A.L."/>
            <person name="Choi C."/>
            <person name="Clum A."/>
            <person name="LaButti K.M."/>
            <person name="Lindquist E.A."/>
            <person name="Yee Ngan C."/>
            <person name="Ohm R.A."/>
            <person name="Salamov A.A."/>
            <person name="Grigoriev I.V."/>
            <person name="Spatafora J.W."/>
            <person name="Berbee M.L."/>
        </authorList>
    </citation>
    <scope>NUCLEOTIDE SEQUENCE [LARGE SCALE GENOMIC DNA]</scope>
    <source>
        <strain evidence="9 10">NRRL 28638</strain>
    </source>
</reference>